<feature type="transmembrane region" description="Helical" evidence="1">
    <location>
        <begin position="14"/>
        <end position="36"/>
    </location>
</feature>
<keyword evidence="1" id="KW-0812">Transmembrane</keyword>
<organism evidence="2 3">
    <name type="scientific">Marinobacter salinexigens</name>
    <dbReference type="NCBI Taxonomy" id="2919747"/>
    <lineage>
        <taxon>Bacteria</taxon>
        <taxon>Pseudomonadati</taxon>
        <taxon>Pseudomonadota</taxon>
        <taxon>Gammaproteobacteria</taxon>
        <taxon>Pseudomonadales</taxon>
        <taxon>Marinobacteraceae</taxon>
        <taxon>Marinobacter</taxon>
    </lineage>
</organism>
<sequence length="140" mass="15080">MTLRQSQGAVALEFLLLFPFVVGILYASASYGVVFFERYEMQKVVDQAVQAALRVDRTEVENISESNNPFKAAAEAALPAIAAESGLEAGCDVSSGSNMLQCTFVRNNADYPLLPRLSFGFLGEFPPMPSQISATASVAY</sequence>
<name>A0A5B0VID9_9GAMM</name>
<dbReference type="Proteomes" id="UP000323161">
    <property type="component" value="Unassembled WGS sequence"/>
</dbReference>
<proteinExistence type="predicted"/>
<dbReference type="AlphaFoldDB" id="A0A5B0VID9"/>
<keyword evidence="1" id="KW-0472">Membrane</keyword>
<evidence type="ECO:0000313" key="2">
    <source>
        <dbReference type="EMBL" id="KAA1174402.1"/>
    </source>
</evidence>
<keyword evidence="3" id="KW-1185">Reference proteome</keyword>
<evidence type="ECO:0000313" key="3">
    <source>
        <dbReference type="Proteomes" id="UP000323161"/>
    </source>
</evidence>
<comment type="caution">
    <text evidence="2">The sequence shown here is derived from an EMBL/GenBank/DDBJ whole genome shotgun (WGS) entry which is preliminary data.</text>
</comment>
<gene>
    <name evidence="2" type="ORF">FWJ25_09215</name>
</gene>
<evidence type="ECO:0008006" key="4">
    <source>
        <dbReference type="Google" id="ProtNLM"/>
    </source>
</evidence>
<accession>A0A5B0VID9</accession>
<reference evidence="2 3" key="1">
    <citation type="submission" date="2019-08" db="EMBL/GenBank/DDBJ databases">
        <title>Marinobacter ZYF650 sp. nov., a marine bacterium isolated from seawater of the Mariana trench.</title>
        <authorList>
            <person name="Ahmad W."/>
        </authorList>
    </citation>
    <scope>NUCLEOTIDE SEQUENCE [LARGE SCALE GENOMIC DNA]</scope>
    <source>
        <strain evidence="2 3">ZYF650</strain>
    </source>
</reference>
<dbReference type="RefSeq" id="WP_149599967.1">
    <property type="nucleotide sequence ID" value="NZ_VTUU01000003.1"/>
</dbReference>
<keyword evidence="1" id="KW-1133">Transmembrane helix</keyword>
<dbReference type="EMBL" id="VTUU01000003">
    <property type="protein sequence ID" value="KAA1174402.1"/>
    <property type="molecule type" value="Genomic_DNA"/>
</dbReference>
<protein>
    <recommendedName>
        <fullName evidence="4">Pilus assembly protein TadE</fullName>
    </recommendedName>
</protein>
<evidence type="ECO:0000256" key="1">
    <source>
        <dbReference type="SAM" id="Phobius"/>
    </source>
</evidence>